<keyword evidence="1" id="KW-0433">Leucine-rich repeat</keyword>
<dbReference type="Pfam" id="PF01462">
    <property type="entry name" value="LRRNT"/>
    <property type="match status" value="1"/>
</dbReference>
<feature type="signal peptide" evidence="3">
    <location>
        <begin position="1"/>
        <end position="22"/>
    </location>
</feature>
<evidence type="ECO:0000259" key="4">
    <source>
        <dbReference type="SMART" id="SM00013"/>
    </source>
</evidence>
<sequence>MFSVSSLGKCCFFLNFALWCSASTRMMSEVTPAADEPCPKHCVCSGNPDAIRVDCSNLNLTTVPADIGYRTAIL</sequence>
<evidence type="ECO:0000256" key="2">
    <source>
        <dbReference type="ARBA" id="ARBA00022729"/>
    </source>
</evidence>
<keyword evidence="6" id="KW-1185">Reference proteome</keyword>
<dbReference type="InterPro" id="IPR000372">
    <property type="entry name" value="LRRNT"/>
</dbReference>
<evidence type="ECO:0000256" key="3">
    <source>
        <dbReference type="SAM" id="SignalP"/>
    </source>
</evidence>
<protein>
    <recommendedName>
        <fullName evidence="4">LRRNT domain-containing protein</fullName>
    </recommendedName>
</protein>
<evidence type="ECO:0000256" key="1">
    <source>
        <dbReference type="ARBA" id="ARBA00022614"/>
    </source>
</evidence>
<accession>A0A087THE8</accession>
<dbReference type="Proteomes" id="UP000054359">
    <property type="component" value="Unassembled WGS sequence"/>
</dbReference>
<evidence type="ECO:0000313" key="6">
    <source>
        <dbReference type="Proteomes" id="UP000054359"/>
    </source>
</evidence>
<gene>
    <name evidence="5" type="ORF">X975_10114</name>
</gene>
<organism evidence="5 6">
    <name type="scientific">Stegodyphus mimosarum</name>
    <name type="common">African social velvet spider</name>
    <dbReference type="NCBI Taxonomy" id="407821"/>
    <lineage>
        <taxon>Eukaryota</taxon>
        <taxon>Metazoa</taxon>
        <taxon>Ecdysozoa</taxon>
        <taxon>Arthropoda</taxon>
        <taxon>Chelicerata</taxon>
        <taxon>Arachnida</taxon>
        <taxon>Araneae</taxon>
        <taxon>Araneomorphae</taxon>
        <taxon>Entelegynae</taxon>
        <taxon>Eresoidea</taxon>
        <taxon>Eresidae</taxon>
        <taxon>Stegodyphus</taxon>
    </lineage>
</organism>
<feature type="non-terminal residue" evidence="5">
    <location>
        <position position="74"/>
    </location>
</feature>
<reference evidence="5 6" key="1">
    <citation type="submission" date="2013-11" db="EMBL/GenBank/DDBJ databases">
        <title>Genome sequencing of Stegodyphus mimosarum.</title>
        <authorList>
            <person name="Bechsgaard J."/>
        </authorList>
    </citation>
    <scope>NUCLEOTIDE SEQUENCE [LARGE SCALE GENOMIC DNA]</scope>
</reference>
<dbReference type="EMBL" id="KK115245">
    <property type="protein sequence ID" value="KFM64537.1"/>
    <property type="molecule type" value="Genomic_DNA"/>
</dbReference>
<proteinExistence type="predicted"/>
<feature type="chain" id="PRO_5001829739" description="LRRNT domain-containing protein" evidence="3">
    <location>
        <begin position="23"/>
        <end position="74"/>
    </location>
</feature>
<dbReference type="SMART" id="SM00013">
    <property type="entry name" value="LRRNT"/>
    <property type="match status" value="1"/>
</dbReference>
<dbReference type="AlphaFoldDB" id="A0A087THE8"/>
<evidence type="ECO:0000313" key="5">
    <source>
        <dbReference type="EMBL" id="KFM64537.1"/>
    </source>
</evidence>
<keyword evidence="2 3" id="KW-0732">Signal</keyword>
<dbReference type="OrthoDB" id="694479at2759"/>
<feature type="domain" description="LRRNT" evidence="4">
    <location>
        <begin position="37"/>
        <end position="73"/>
    </location>
</feature>
<name>A0A087THE8_STEMI</name>